<dbReference type="EMBL" id="CP001643">
    <property type="protein sequence ID" value="ACU84543.1"/>
    <property type="molecule type" value="Genomic_DNA"/>
</dbReference>
<feature type="domain" description="UspA" evidence="2">
    <location>
        <begin position="23"/>
        <end position="159"/>
    </location>
</feature>
<evidence type="ECO:0000259" key="2">
    <source>
        <dbReference type="Pfam" id="PF00582"/>
    </source>
</evidence>
<sequence length="322" mass="34052">MNAETPSEPHTIPFDLAARDLGVLVGFDGSPNSEGALAYAARVAVRRELPLTVLTVYRVPMPVYTTYVALPASEAEGEERKKAAAQLLEGAAKMLEGHPGKVSYLSAEGDSVGMLAEASARAQLVVVGAHGRGGFLGRVMGSVSTALPAHAQCPTVVVPPESEAVDGRVIVGVDGSSHGRRASLHAAREAVERGTSLLLLTALQPPDRGEYWFPMLPHETGELVDRRRTELEEQLEQEVQWLTGHIPEVQATAEVRVGSPASVLREAMPTTQLTVVGSHGRGAISSALLGSVSRATLHGAERPVMVVPPLRDDRVGESPLGR</sequence>
<dbReference type="InterPro" id="IPR006015">
    <property type="entry name" value="Universal_stress_UspA"/>
</dbReference>
<dbReference type="InterPro" id="IPR006016">
    <property type="entry name" value="UspA"/>
</dbReference>
<reference evidence="3 4" key="1">
    <citation type="journal article" date="2009" name="Stand. Genomic Sci.">
        <title>Complete genome sequence of Brachybacterium faecium type strain (Schefferle 6-10).</title>
        <authorList>
            <person name="Lapidus A."/>
            <person name="Pukall R."/>
            <person name="Labuttii K."/>
            <person name="Copeland A."/>
            <person name="Del Rio T.G."/>
            <person name="Nolan M."/>
            <person name="Chen F."/>
            <person name="Lucas S."/>
            <person name="Tice H."/>
            <person name="Cheng J.F."/>
            <person name="Bruce D."/>
            <person name="Goodwin L."/>
            <person name="Pitluck S."/>
            <person name="Rohde M."/>
            <person name="Goker M."/>
            <person name="Pati A."/>
            <person name="Ivanova N."/>
            <person name="Mavrommatis K."/>
            <person name="Chen A."/>
            <person name="Palaniappan K."/>
            <person name="D'haeseleer P."/>
            <person name="Chain P."/>
            <person name="Bristow J."/>
            <person name="Eisen J.A."/>
            <person name="Markowitz V."/>
            <person name="Hugenholtz P."/>
            <person name="Kyrpides N.C."/>
            <person name="Klenk H.P."/>
        </authorList>
    </citation>
    <scope>NUCLEOTIDE SEQUENCE [LARGE SCALE GENOMIC DNA]</scope>
    <source>
        <strain evidence="4">ATCC 43885 / DSM 4810 / JCM 11609 / LMG 19847 / NBRC 14762 / NCIMB 9860 / 6-10</strain>
    </source>
</reference>
<dbReference type="OrthoDB" id="267918at2"/>
<dbReference type="PANTHER" id="PTHR31964">
    <property type="entry name" value="ADENINE NUCLEOTIDE ALPHA HYDROLASES-LIKE SUPERFAMILY PROTEIN"/>
    <property type="match status" value="1"/>
</dbReference>
<dbReference type="KEGG" id="bfa:Bfae_06810"/>
<organism evidence="3 4">
    <name type="scientific">Brachybacterium faecium (strain ATCC 43885 / DSM 4810 / JCM 11609 / LMG 19847 / NBRC 14762 / NCIMB 9860 / 6-10)</name>
    <dbReference type="NCBI Taxonomy" id="446465"/>
    <lineage>
        <taxon>Bacteria</taxon>
        <taxon>Bacillati</taxon>
        <taxon>Actinomycetota</taxon>
        <taxon>Actinomycetes</taxon>
        <taxon>Micrococcales</taxon>
        <taxon>Dermabacteraceae</taxon>
        <taxon>Brachybacterium</taxon>
    </lineage>
</organism>
<accession>C7MIB7</accession>
<dbReference type="HOGENOM" id="CLU_049301_2_3_11"/>
<protein>
    <submittedName>
        <fullName evidence="3">Universal stress protein UspA-like protein</fullName>
    </submittedName>
</protein>
<dbReference type="PRINTS" id="PR01438">
    <property type="entry name" value="UNVRSLSTRESS"/>
</dbReference>
<gene>
    <name evidence="3" type="ordered locus">Bfae_06810</name>
</gene>
<dbReference type="Pfam" id="PF00582">
    <property type="entry name" value="Usp"/>
    <property type="match status" value="2"/>
</dbReference>
<keyword evidence="4" id="KW-1185">Reference proteome</keyword>
<dbReference type="SUPFAM" id="SSF52402">
    <property type="entry name" value="Adenine nucleotide alpha hydrolases-like"/>
    <property type="match status" value="2"/>
</dbReference>
<name>C7MIB7_BRAFD</name>
<dbReference type="InterPro" id="IPR014729">
    <property type="entry name" value="Rossmann-like_a/b/a_fold"/>
</dbReference>
<evidence type="ECO:0000313" key="3">
    <source>
        <dbReference type="EMBL" id="ACU84543.1"/>
    </source>
</evidence>
<dbReference type="PATRIC" id="fig|446465.5.peg.673"/>
<evidence type="ECO:0000256" key="1">
    <source>
        <dbReference type="ARBA" id="ARBA00008791"/>
    </source>
</evidence>
<dbReference type="Gene3D" id="3.40.50.620">
    <property type="entry name" value="HUPs"/>
    <property type="match status" value="2"/>
</dbReference>
<dbReference type="AlphaFoldDB" id="C7MIB7"/>
<dbReference type="Proteomes" id="UP000001919">
    <property type="component" value="Chromosome"/>
</dbReference>
<feature type="domain" description="UspA" evidence="2">
    <location>
        <begin position="168"/>
        <end position="308"/>
    </location>
</feature>
<comment type="similarity">
    <text evidence="1">Belongs to the universal stress protein A family.</text>
</comment>
<evidence type="ECO:0000313" key="4">
    <source>
        <dbReference type="Proteomes" id="UP000001919"/>
    </source>
</evidence>
<proteinExistence type="inferred from homology"/>
<dbReference type="eggNOG" id="COG0589">
    <property type="taxonomic scope" value="Bacteria"/>
</dbReference>
<dbReference type="PANTHER" id="PTHR31964:SF113">
    <property type="entry name" value="USPA DOMAIN-CONTAINING PROTEIN"/>
    <property type="match status" value="1"/>
</dbReference>
<dbReference type="STRING" id="446465.Bfae_06810"/>